<reference evidence="2 3" key="1">
    <citation type="submission" date="2017-04" db="EMBL/GenBank/DDBJ databases">
        <authorList>
            <person name="Afonso C.L."/>
            <person name="Miller P.J."/>
            <person name="Scott M.A."/>
            <person name="Spackman E."/>
            <person name="Goraichik I."/>
            <person name="Dimitrov K.M."/>
            <person name="Suarez D.L."/>
            <person name="Swayne D.E."/>
        </authorList>
    </citation>
    <scope>NUCLEOTIDE SEQUENCE [LARGE SCALE GENOMIC DNA]</scope>
    <source>
        <strain evidence="2 3">DSM 5090</strain>
    </source>
</reference>
<evidence type="ECO:0000256" key="1">
    <source>
        <dbReference type="SAM" id="SignalP"/>
    </source>
</evidence>
<sequence length="149" mass="16879">MHIKLPLLSLGLILILLLSGTCFAAPEKPIGDITSTQQVIDKLFSGRTLDPIEGIWVRDENRVIAIVKSSVAYPDEKIQKYDYLAIKVSGKWQSMGGVWSGFTRTEYNFSFKGGNVYWKLLSQNLLEQGIEYNYPVTPSETFVRIYPNQ</sequence>
<proteinExistence type="predicted"/>
<keyword evidence="1" id="KW-0732">Signal</keyword>
<accession>A0A1W2EXT5</accession>
<dbReference type="RefSeq" id="WP_084578336.1">
    <property type="nucleotide sequence ID" value="NZ_CP155572.1"/>
</dbReference>
<dbReference type="AlphaFoldDB" id="A0A1W2EXT5"/>
<dbReference type="Proteomes" id="UP000192738">
    <property type="component" value="Unassembled WGS sequence"/>
</dbReference>
<organism evidence="2 3">
    <name type="scientific">Sporomusa malonica</name>
    <dbReference type="NCBI Taxonomy" id="112901"/>
    <lineage>
        <taxon>Bacteria</taxon>
        <taxon>Bacillati</taxon>
        <taxon>Bacillota</taxon>
        <taxon>Negativicutes</taxon>
        <taxon>Selenomonadales</taxon>
        <taxon>Sporomusaceae</taxon>
        <taxon>Sporomusa</taxon>
    </lineage>
</organism>
<gene>
    <name evidence="2" type="ORF">SAMN04488500_1342</name>
</gene>
<evidence type="ECO:0000313" key="2">
    <source>
        <dbReference type="EMBL" id="SMD14491.1"/>
    </source>
</evidence>
<dbReference type="EMBL" id="FWXI01000034">
    <property type="protein sequence ID" value="SMD14491.1"/>
    <property type="molecule type" value="Genomic_DNA"/>
</dbReference>
<evidence type="ECO:0000313" key="3">
    <source>
        <dbReference type="Proteomes" id="UP000192738"/>
    </source>
</evidence>
<protein>
    <submittedName>
        <fullName evidence="2">Uncharacterized protein</fullName>
    </submittedName>
</protein>
<dbReference type="OrthoDB" id="1684278at2"/>
<feature type="signal peptide" evidence="1">
    <location>
        <begin position="1"/>
        <end position="24"/>
    </location>
</feature>
<name>A0A1W2EXT5_9FIRM</name>
<feature type="chain" id="PRO_5012213109" evidence="1">
    <location>
        <begin position="25"/>
        <end position="149"/>
    </location>
</feature>
<keyword evidence="3" id="KW-1185">Reference proteome</keyword>